<dbReference type="AlphaFoldDB" id="A0A168MEL8"/>
<dbReference type="EMBL" id="LT552071">
    <property type="protein sequence ID" value="SAL98390.1"/>
    <property type="molecule type" value="Genomic_DNA"/>
</dbReference>
<sequence>MIHTPRAAWLNKMTMTMGRPRWQSRYFVLLETEIRYYKDEYAVTPNYVWSLKDMDQVKQTTMAGQLYCLSLEPTLTVDDKNKKKPLVLSFQSAFEMRDWQEQVASRLMRLMEPKPTRTSSSSLSINRRRGVILSSIDVENFDCHSPTPPSPATESIVSSSASSVSSAFSLHQSYSALPSLYTTKSNKYGGPDSNDLSTSPTFLQYKNQFHL</sequence>
<organism evidence="2">
    <name type="scientific">Absidia glauca</name>
    <name type="common">Pin mould</name>
    <dbReference type="NCBI Taxonomy" id="4829"/>
    <lineage>
        <taxon>Eukaryota</taxon>
        <taxon>Fungi</taxon>
        <taxon>Fungi incertae sedis</taxon>
        <taxon>Mucoromycota</taxon>
        <taxon>Mucoromycotina</taxon>
        <taxon>Mucoromycetes</taxon>
        <taxon>Mucorales</taxon>
        <taxon>Cunninghamellaceae</taxon>
        <taxon>Absidia</taxon>
    </lineage>
</organism>
<dbReference type="InParanoid" id="A0A168MEL8"/>
<dbReference type="Pfam" id="PF00169">
    <property type="entry name" value="PH"/>
    <property type="match status" value="1"/>
</dbReference>
<evidence type="ECO:0000259" key="1">
    <source>
        <dbReference type="PROSITE" id="PS50003"/>
    </source>
</evidence>
<dbReference type="Gene3D" id="2.30.29.30">
    <property type="entry name" value="Pleckstrin-homology domain (PH domain)/Phosphotyrosine-binding domain (PTB)"/>
    <property type="match status" value="1"/>
</dbReference>
<protein>
    <recommendedName>
        <fullName evidence="1">PH domain-containing protein</fullName>
    </recommendedName>
</protein>
<accession>A0A168MEL8</accession>
<dbReference type="Proteomes" id="UP000078561">
    <property type="component" value="Unassembled WGS sequence"/>
</dbReference>
<gene>
    <name evidence="2" type="primary">ABSGL_03919.1 scaffold 4693</name>
</gene>
<dbReference type="OrthoDB" id="185175at2759"/>
<dbReference type="CDD" id="cd00821">
    <property type="entry name" value="PH"/>
    <property type="match status" value="1"/>
</dbReference>
<proteinExistence type="predicted"/>
<reference evidence="2" key="1">
    <citation type="submission" date="2016-04" db="EMBL/GenBank/DDBJ databases">
        <authorList>
            <person name="Evans L.H."/>
            <person name="Alamgir A."/>
            <person name="Owens N."/>
            <person name="Weber N.D."/>
            <person name="Virtaneva K."/>
            <person name="Barbian K."/>
            <person name="Babar A."/>
            <person name="Rosenke K."/>
        </authorList>
    </citation>
    <scope>NUCLEOTIDE SEQUENCE [LARGE SCALE GENOMIC DNA]</scope>
    <source>
        <strain evidence="2">CBS 101.48</strain>
    </source>
</reference>
<dbReference type="InterPro" id="IPR001849">
    <property type="entry name" value="PH_domain"/>
</dbReference>
<evidence type="ECO:0000313" key="2">
    <source>
        <dbReference type="EMBL" id="SAL98390.1"/>
    </source>
</evidence>
<dbReference type="SUPFAM" id="SSF50729">
    <property type="entry name" value="PH domain-like"/>
    <property type="match status" value="1"/>
</dbReference>
<dbReference type="PROSITE" id="PS50003">
    <property type="entry name" value="PH_DOMAIN"/>
    <property type="match status" value="1"/>
</dbReference>
<keyword evidence="3" id="KW-1185">Reference proteome</keyword>
<dbReference type="SMART" id="SM00233">
    <property type="entry name" value="PH"/>
    <property type="match status" value="1"/>
</dbReference>
<name>A0A168MEL8_ABSGL</name>
<dbReference type="InterPro" id="IPR011993">
    <property type="entry name" value="PH-like_dom_sf"/>
</dbReference>
<feature type="domain" description="PH" evidence="1">
    <location>
        <begin position="3"/>
        <end position="108"/>
    </location>
</feature>
<evidence type="ECO:0000313" key="3">
    <source>
        <dbReference type="Proteomes" id="UP000078561"/>
    </source>
</evidence>